<protein>
    <submittedName>
        <fullName evidence="1">Cyclin-like protein</fullName>
    </submittedName>
</protein>
<accession>A0ACB9YRU2</accession>
<organism evidence="1 2">
    <name type="scientific">Hypoxylon rubiginosum</name>
    <dbReference type="NCBI Taxonomy" id="110542"/>
    <lineage>
        <taxon>Eukaryota</taxon>
        <taxon>Fungi</taxon>
        <taxon>Dikarya</taxon>
        <taxon>Ascomycota</taxon>
        <taxon>Pezizomycotina</taxon>
        <taxon>Sordariomycetes</taxon>
        <taxon>Xylariomycetidae</taxon>
        <taxon>Xylariales</taxon>
        <taxon>Hypoxylaceae</taxon>
        <taxon>Hypoxylon</taxon>
    </lineage>
</organism>
<dbReference type="EMBL" id="MU393534">
    <property type="protein sequence ID" value="KAI4862087.1"/>
    <property type="molecule type" value="Genomic_DNA"/>
</dbReference>
<sequence>MDAKPYRPAFAAIHRGNENLPPNTGKTLHQRHKSTGNLLSAIPSQSNIPVKRNGLNDLKTGVKPAIFHDITMPAKNAGISGGAVAVAQENRSAVSKDAFLQPAQRPPKALIPAASMNNIRSVAQDMLPKPLSKQPTKRNAPIAVYNDNQPATTEQSSLNTSAATFTTTTTYGTMSQPVEQGWVTVESRQAPVDGGMHGLHTENMQLLPNDNSRNTASQTVQPSPSNRAEDDVTEPLYLDAVEDLPNDTYPAIVAEKPENWDPMSGGWDSGLSRSPASVEEQAVEIKPSDLQAPRPSSVPIDDQGDLSDYEDDDYDDQGYTTAHSVRDNTTGGVTTVMVPPKLTKKGVAEIAAAKEIVESRRSGDDPEDDESWDISMVIEYGEEIFQYMKEVEMELMPNAHYMDIQTELKWSMRSVLIDWVVQVHTRFGLLPETLFLAVNFIDRFLSLKIVSLNKLQLVGATALLLAAKYEEINCPSVQEIVYMVDGGYSIQEVIKAERFMLCMLNFELGWPGPMSFIRRISKADDYDNEIRTVAKYFLEVAIMDERFVGSPPSYLAAGAQCLSRMILEKGDWTPDHVYYSEYTYSQLKPLIATLLDCCRLARKHHCAVFEKYSSKLFKRAATYVETQIMQGFCLPFEQNTRYQVPQFFDGYPEPQAITMPIPIMG</sequence>
<name>A0ACB9YRU2_9PEZI</name>
<keyword evidence="2" id="KW-1185">Reference proteome</keyword>
<comment type="caution">
    <text evidence="1">The sequence shown here is derived from an EMBL/GenBank/DDBJ whole genome shotgun (WGS) entry which is preliminary data.</text>
</comment>
<gene>
    <name evidence="1" type="ORF">F4820DRAFT_431534</name>
</gene>
<proteinExistence type="predicted"/>
<reference evidence="1 2" key="1">
    <citation type="journal article" date="2022" name="New Phytol.">
        <title>Ecological generalism drives hyperdiversity of secondary metabolite gene clusters in xylarialean endophytes.</title>
        <authorList>
            <person name="Franco M.E.E."/>
            <person name="Wisecaver J.H."/>
            <person name="Arnold A.E."/>
            <person name="Ju Y.M."/>
            <person name="Slot J.C."/>
            <person name="Ahrendt S."/>
            <person name="Moore L.P."/>
            <person name="Eastman K.E."/>
            <person name="Scott K."/>
            <person name="Konkel Z."/>
            <person name="Mondo S.J."/>
            <person name="Kuo A."/>
            <person name="Hayes R.D."/>
            <person name="Haridas S."/>
            <person name="Andreopoulos B."/>
            <person name="Riley R."/>
            <person name="LaButti K."/>
            <person name="Pangilinan J."/>
            <person name="Lipzen A."/>
            <person name="Amirebrahimi M."/>
            <person name="Yan J."/>
            <person name="Adam C."/>
            <person name="Keymanesh K."/>
            <person name="Ng V."/>
            <person name="Louie K."/>
            <person name="Northen T."/>
            <person name="Drula E."/>
            <person name="Henrissat B."/>
            <person name="Hsieh H.M."/>
            <person name="Youens-Clark K."/>
            <person name="Lutzoni F."/>
            <person name="Miadlikowska J."/>
            <person name="Eastwood D.C."/>
            <person name="Hamelin R.C."/>
            <person name="Grigoriev I.V."/>
            <person name="U'Ren J.M."/>
        </authorList>
    </citation>
    <scope>NUCLEOTIDE SEQUENCE [LARGE SCALE GENOMIC DNA]</scope>
    <source>
        <strain evidence="1 2">CBS 119005</strain>
    </source>
</reference>
<dbReference type="Proteomes" id="UP001497700">
    <property type="component" value="Unassembled WGS sequence"/>
</dbReference>
<evidence type="ECO:0000313" key="2">
    <source>
        <dbReference type="Proteomes" id="UP001497700"/>
    </source>
</evidence>
<evidence type="ECO:0000313" key="1">
    <source>
        <dbReference type="EMBL" id="KAI4862087.1"/>
    </source>
</evidence>